<accession>A0A915IYR6</accession>
<dbReference type="WBParaSite" id="nRc.2.0.1.t18571-RA">
    <property type="protein sequence ID" value="nRc.2.0.1.t18571-RA"/>
    <property type="gene ID" value="nRc.2.0.1.g18571"/>
</dbReference>
<dbReference type="Proteomes" id="UP000887565">
    <property type="component" value="Unplaced"/>
</dbReference>
<dbReference type="AlphaFoldDB" id="A0A915IYR6"/>
<proteinExistence type="predicted"/>
<evidence type="ECO:0000313" key="1">
    <source>
        <dbReference type="Proteomes" id="UP000887565"/>
    </source>
</evidence>
<evidence type="ECO:0000313" key="2">
    <source>
        <dbReference type="WBParaSite" id="nRc.2.0.1.t18571-RA"/>
    </source>
</evidence>
<name>A0A915IYR6_ROMCU</name>
<sequence>MAVRYILSCLTDMKASNYQATEEKKEIICEIHGEYQIEINRQAELKKKKSSTMPSQPAIPSKFQMKLAPIMAAAGWTQGQAGRI</sequence>
<reference evidence="2" key="1">
    <citation type="submission" date="2022-11" db="UniProtKB">
        <authorList>
            <consortium name="WormBaseParasite"/>
        </authorList>
    </citation>
    <scope>IDENTIFICATION</scope>
</reference>
<keyword evidence="1" id="KW-1185">Reference proteome</keyword>
<protein>
    <submittedName>
        <fullName evidence="2">Uncharacterized protein</fullName>
    </submittedName>
</protein>
<organism evidence="1 2">
    <name type="scientific">Romanomermis culicivorax</name>
    <name type="common">Nematode worm</name>
    <dbReference type="NCBI Taxonomy" id="13658"/>
    <lineage>
        <taxon>Eukaryota</taxon>
        <taxon>Metazoa</taxon>
        <taxon>Ecdysozoa</taxon>
        <taxon>Nematoda</taxon>
        <taxon>Enoplea</taxon>
        <taxon>Dorylaimia</taxon>
        <taxon>Mermithida</taxon>
        <taxon>Mermithoidea</taxon>
        <taxon>Mermithidae</taxon>
        <taxon>Romanomermis</taxon>
    </lineage>
</organism>